<dbReference type="InterPro" id="IPR000792">
    <property type="entry name" value="Tscrpt_reg_LuxR_C"/>
</dbReference>
<keyword evidence="2" id="KW-0238">DNA-binding</keyword>
<dbReference type="GO" id="GO:0006355">
    <property type="term" value="P:regulation of DNA-templated transcription"/>
    <property type="evidence" value="ECO:0007669"/>
    <property type="project" value="InterPro"/>
</dbReference>
<dbReference type="SMART" id="SM00421">
    <property type="entry name" value="HTH_LUXR"/>
    <property type="match status" value="1"/>
</dbReference>
<dbReference type="Gene3D" id="1.10.10.10">
    <property type="entry name" value="Winged helix-like DNA-binding domain superfamily/Winged helix DNA-binding domain"/>
    <property type="match status" value="1"/>
</dbReference>
<dbReference type="EMBL" id="BSNX01000075">
    <property type="protein sequence ID" value="GLQ75779.1"/>
    <property type="molecule type" value="Genomic_DNA"/>
</dbReference>
<keyword evidence="1" id="KW-0805">Transcription regulation</keyword>
<keyword evidence="3" id="KW-0804">Transcription</keyword>
<dbReference type="FunFam" id="1.10.10.10:FF:000153">
    <property type="entry name" value="LuxR family transcriptional regulator"/>
    <property type="match status" value="1"/>
</dbReference>
<protein>
    <submittedName>
        <fullName evidence="5">Helix-turn-helix transcriptional regulator</fullName>
    </submittedName>
</protein>
<sequence>MVFTLITNNTMQSQLLQRSLEEKLHIYVKVLQLDSILEGRELGLSIETDNFVVIDMSAINSGFLPKYLQYKNRYFPQSQEVLLNCEKDIDSRKLLDWTSLVGVFYVDDDIDTLSKGMNAIQNGEMWLSRKLAQEYIMYYRQRQKSTTNALYSKLTRREQQIIRHLAKGATNTEIADKLFVSENTVKTHLHNLFKKIHAKNRLQALIWAKENISQEELV</sequence>
<dbReference type="InterPro" id="IPR039420">
    <property type="entry name" value="WalR-like"/>
</dbReference>
<reference evidence="6" key="1">
    <citation type="journal article" date="2019" name="Int. J. Syst. Evol. Microbiol.">
        <title>The Global Catalogue of Microorganisms (GCM) 10K type strain sequencing project: providing services to taxonomists for standard genome sequencing and annotation.</title>
        <authorList>
            <consortium name="The Broad Institute Genomics Platform"/>
            <consortium name="The Broad Institute Genome Sequencing Center for Infectious Disease"/>
            <person name="Wu L."/>
            <person name="Ma J."/>
        </authorList>
    </citation>
    <scope>NUCLEOTIDE SEQUENCE [LARGE SCALE GENOMIC DNA]</scope>
    <source>
        <strain evidence="6">NBRC 15640</strain>
    </source>
</reference>
<name>A0AAV5NZN9_9VIBR</name>
<dbReference type="AlphaFoldDB" id="A0AAV5NZN9"/>
<proteinExistence type="predicted"/>
<dbReference type="PROSITE" id="PS00622">
    <property type="entry name" value="HTH_LUXR_1"/>
    <property type="match status" value="1"/>
</dbReference>
<accession>A0AAV5NZN9</accession>
<evidence type="ECO:0000313" key="5">
    <source>
        <dbReference type="EMBL" id="GLQ75779.1"/>
    </source>
</evidence>
<dbReference type="Pfam" id="PF00196">
    <property type="entry name" value="GerE"/>
    <property type="match status" value="1"/>
</dbReference>
<dbReference type="PROSITE" id="PS50043">
    <property type="entry name" value="HTH_LUXR_2"/>
    <property type="match status" value="1"/>
</dbReference>
<evidence type="ECO:0000256" key="3">
    <source>
        <dbReference type="ARBA" id="ARBA00023163"/>
    </source>
</evidence>
<evidence type="ECO:0000256" key="2">
    <source>
        <dbReference type="ARBA" id="ARBA00023125"/>
    </source>
</evidence>
<dbReference type="InterPro" id="IPR049151">
    <property type="entry name" value="CsgD-like_REC"/>
</dbReference>
<dbReference type="PANTHER" id="PTHR43214">
    <property type="entry name" value="TWO-COMPONENT RESPONSE REGULATOR"/>
    <property type="match status" value="1"/>
</dbReference>
<gene>
    <name evidence="5" type="ORF">GCM10007932_51420</name>
</gene>
<comment type="caution">
    <text evidence="5">The sequence shown here is derived from an EMBL/GenBank/DDBJ whole genome shotgun (WGS) entry which is preliminary data.</text>
</comment>
<feature type="domain" description="HTH luxR-type" evidence="4">
    <location>
        <begin position="147"/>
        <end position="212"/>
    </location>
</feature>
<dbReference type="InterPro" id="IPR016032">
    <property type="entry name" value="Sig_transdc_resp-reg_C-effctor"/>
</dbReference>
<dbReference type="Pfam" id="PF21155">
    <property type="entry name" value="VpsT-like_REC"/>
    <property type="match status" value="1"/>
</dbReference>
<dbReference type="Proteomes" id="UP001156690">
    <property type="component" value="Unassembled WGS sequence"/>
</dbReference>
<evidence type="ECO:0000313" key="6">
    <source>
        <dbReference type="Proteomes" id="UP001156690"/>
    </source>
</evidence>
<dbReference type="PRINTS" id="PR00038">
    <property type="entry name" value="HTHLUXR"/>
</dbReference>
<dbReference type="CDD" id="cd06170">
    <property type="entry name" value="LuxR_C_like"/>
    <property type="match status" value="1"/>
</dbReference>
<evidence type="ECO:0000256" key="1">
    <source>
        <dbReference type="ARBA" id="ARBA00023015"/>
    </source>
</evidence>
<dbReference type="SUPFAM" id="SSF46894">
    <property type="entry name" value="C-terminal effector domain of the bipartite response regulators"/>
    <property type="match status" value="1"/>
</dbReference>
<dbReference type="InterPro" id="IPR036388">
    <property type="entry name" value="WH-like_DNA-bd_sf"/>
</dbReference>
<dbReference type="GO" id="GO:0003677">
    <property type="term" value="F:DNA binding"/>
    <property type="evidence" value="ECO:0007669"/>
    <property type="project" value="UniProtKB-KW"/>
</dbReference>
<dbReference type="PANTHER" id="PTHR43214:SF38">
    <property type="entry name" value="NITRATE_NITRITE RESPONSE REGULATOR PROTEIN NARL"/>
    <property type="match status" value="1"/>
</dbReference>
<dbReference type="Gene3D" id="3.40.50.2300">
    <property type="match status" value="1"/>
</dbReference>
<evidence type="ECO:0000259" key="4">
    <source>
        <dbReference type="PROSITE" id="PS50043"/>
    </source>
</evidence>
<keyword evidence="6" id="KW-1185">Reference proteome</keyword>
<organism evidence="5 6">
    <name type="scientific">Vibrio penaeicida</name>
    <dbReference type="NCBI Taxonomy" id="104609"/>
    <lineage>
        <taxon>Bacteria</taxon>
        <taxon>Pseudomonadati</taxon>
        <taxon>Pseudomonadota</taxon>
        <taxon>Gammaproteobacteria</taxon>
        <taxon>Vibrionales</taxon>
        <taxon>Vibrionaceae</taxon>
        <taxon>Vibrio</taxon>
    </lineage>
</organism>